<comment type="subunit">
    <text evidence="4">Interacts with the cytoplasmic NapA precursor.</text>
</comment>
<dbReference type="EMBL" id="SNYW01000008">
    <property type="protein sequence ID" value="TDQ82278.1"/>
    <property type="molecule type" value="Genomic_DNA"/>
</dbReference>
<dbReference type="Pfam" id="PF03927">
    <property type="entry name" value="NapD"/>
    <property type="match status" value="1"/>
</dbReference>
<comment type="function">
    <text evidence="4">Chaperone for NapA, the catalytic subunit of the periplasmic nitrate reductase. It binds directly and specifically to the twin-arginine signal peptide of NapA, preventing premature interaction with the Tat translocase and premature export.</text>
</comment>
<dbReference type="GO" id="GO:0005737">
    <property type="term" value="C:cytoplasm"/>
    <property type="evidence" value="ECO:0007669"/>
    <property type="project" value="UniProtKB-SubCell"/>
</dbReference>
<dbReference type="GO" id="GO:0005048">
    <property type="term" value="F:signal sequence binding"/>
    <property type="evidence" value="ECO:0007669"/>
    <property type="project" value="UniProtKB-UniRule"/>
</dbReference>
<dbReference type="Gene3D" id="3.30.70.920">
    <property type="match status" value="1"/>
</dbReference>
<dbReference type="GO" id="GO:0051224">
    <property type="term" value="P:negative regulation of protein transport"/>
    <property type="evidence" value="ECO:0007669"/>
    <property type="project" value="UniProtKB-UniRule"/>
</dbReference>
<keyword evidence="3 4" id="KW-0143">Chaperone</keyword>
<comment type="caution">
    <text evidence="5">The sequence shown here is derived from an EMBL/GenBank/DDBJ whole genome shotgun (WGS) entry which is preliminary data.</text>
</comment>
<dbReference type="OrthoDB" id="7306089at2"/>
<evidence type="ECO:0000256" key="4">
    <source>
        <dbReference type="HAMAP-Rule" id="MF_02200"/>
    </source>
</evidence>
<name>A0A4V3DEU0_9PROT</name>
<evidence type="ECO:0000313" key="6">
    <source>
        <dbReference type="Proteomes" id="UP000295783"/>
    </source>
</evidence>
<accession>A0A4V3DEU0</accession>
<evidence type="ECO:0000256" key="2">
    <source>
        <dbReference type="ARBA" id="ARBA00022490"/>
    </source>
</evidence>
<protein>
    <recommendedName>
        <fullName evidence="4">Chaperone NapD</fullName>
    </recommendedName>
    <alternativeName>
        <fullName evidence="4">NapA signal peptide-binding chaperone NapD</fullName>
    </alternativeName>
</protein>
<proteinExistence type="inferred from homology"/>
<dbReference type="HAMAP" id="MF_02200">
    <property type="entry name" value="NapD"/>
    <property type="match status" value="1"/>
</dbReference>
<dbReference type="InterPro" id="IPR005623">
    <property type="entry name" value="Chaperone_NapD_NO3_reduct"/>
</dbReference>
<dbReference type="AlphaFoldDB" id="A0A4V3DEU0"/>
<evidence type="ECO:0000313" key="5">
    <source>
        <dbReference type="EMBL" id="TDQ82278.1"/>
    </source>
</evidence>
<evidence type="ECO:0000256" key="1">
    <source>
        <dbReference type="ARBA" id="ARBA00004496"/>
    </source>
</evidence>
<keyword evidence="2 4" id="KW-0963">Cytoplasm</keyword>
<evidence type="ECO:0000256" key="3">
    <source>
        <dbReference type="ARBA" id="ARBA00023186"/>
    </source>
</evidence>
<organism evidence="5 6">
    <name type="scientific">Dongia mobilis</name>
    <dbReference type="NCBI Taxonomy" id="578943"/>
    <lineage>
        <taxon>Bacteria</taxon>
        <taxon>Pseudomonadati</taxon>
        <taxon>Pseudomonadota</taxon>
        <taxon>Alphaproteobacteria</taxon>
        <taxon>Rhodospirillales</taxon>
        <taxon>Dongiaceae</taxon>
        <taxon>Dongia</taxon>
    </lineage>
</organism>
<comment type="subcellular location">
    <subcellularLocation>
        <location evidence="1 4">Cytoplasm</location>
    </subcellularLocation>
</comment>
<dbReference type="PANTHER" id="PTHR38603">
    <property type="entry name" value="CHAPERONE NAPD"/>
    <property type="match status" value="1"/>
</dbReference>
<keyword evidence="6" id="KW-1185">Reference proteome</keyword>
<comment type="similarity">
    <text evidence="4">Belongs to the NapD family.</text>
</comment>
<dbReference type="PANTHER" id="PTHR38603:SF1">
    <property type="entry name" value="CHAPERONE NAPD"/>
    <property type="match status" value="1"/>
</dbReference>
<reference evidence="5 6" key="1">
    <citation type="submission" date="2019-03" db="EMBL/GenBank/DDBJ databases">
        <title>Genomic Encyclopedia of Type Strains, Phase III (KMG-III): the genomes of soil and plant-associated and newly described type strains.</title>
        <authorList>
            <person name="Whitman W."/>
        </authorList>
    </citation>
    <scope>NUCLEOTIDE SEQUENCE [LARGE SCALE GENOMIC DNA]</scope>
    <source>
        <strain evidence="5 6">CGMCC 1.7660</strain>
    </source>
</reference>
<dbReference type="RefSeq" id="WP_133613570.1">
    <property type="nucleotide sequence ID" value="NZ_SNYW01000008.1"/>
</dbReference>
<gene>
    <name evidence="4" type="primary">napD</name>
    <name evidence="5" type="ORF">A8950_2100</name>
</gene>
<dbReference type="Proteomes" id="UP000295783">
    <property type="component" value="Unassembled WGS sequence"/>
</dbReference>
<sequence>MPDEVHISSLIVHVRPECHQAARADIAARDGVEIHGDDAEGKMVLVLETPSEAEILGHIAAINDIPGIIATSLIYHEIDRPDAGHGIESPDQEEVTDA</sequence>